<dbReference type="InterPro" id="IPR002347">
    <property type="entry name" value="SDR_fam"/>
</dbReference>
<dbReference type="PRINTS" id="PR00081">
    <property type="entry name" value="GDHRDH"/>
</dbReference>
<feature type="domain" description="Ketoreductase" evidence="4">
    <location>
        <begin position="8"/>
        <end position="185"/>
    </location>
</feature>
<dbReference type="SMART" id="SM00822">
    <property type="entry name" value="PKS_KR"/>
    <property type="match status" value="1"/>
</dbReference>
<gene>
    <name evidence="5" type="ORF">B9K05_10490</name>
</gene>
<dbReference type="PANTHER" id="PTHR42901">
    <property type="entry name" value="ALCOHOL DEHYDROGENASE"/>
    <property type="match status" value="1"/>
</dbReference>
<protein>
    <submittedName>
        <fullName evidence="5">NADP-dependent 3-hydroxy acid dehydrogenase</fullName>
    </submittedName>
</protein>
<dbReference type="STRING" id="1231343.Absy_022_076"/>
<dbReference type="AlphaFoldDB" id="A0A270BES9"/>
<dbReference type="EMBL" id="NDFP01000011">
    <property type="protein sequence ID" value="PAL23498.1"/>
    <property type="molecule type" value="Genomic_DNA"/>
</dbReference>
<dbReference type="Gene3D" id="3.40.50.720">
    <property type="entry name" value="NAD(P)-binding Rossmann-like Domain"/>
    <property type="match status" value="1"/>
</dbReference>
<evidence type="ECO:0000313" key="5">
    <source>
        <dbReference type="EMBL" id="PAL23498.1"/>
    </source>
</evidence>
<keyword evidence="6" id="KW-1185">Reference proteome</keyword>
<dbReference type="PANTHER" id="PTHR42901:SF1">
    <property type="entry name" value="ALCOHOL DEHYDROGENASE"/>
    <property type="match status" value="1"/>
</dbReference>
<dbReference type="InterPro" id="IPR020904">
    <property type="entry name" value="Sc_DH/Rdtase_CS"/>
</dbReference>
<dbReference type="FunFam" id="3.40.50.720:FF:000047">
    <property type="entry name" value="NADP-dependent L-serine/L-allo-threonine dehydrogenase"/>
    <property type="match status" value="1"/>
</dbReference>
<dbReference type="GeneID" id="98303063"/>
<dbReference type="Proteomes" id="UP000216033">
    <property type="component" value="Unassembled WGS sequence"/>
</dbReference>
<dbReference type="PROSITE" id="PS00061">
    <property type="entry name" value="ADH_SHORT"/>
    <property type="match status" value="1"/>
</dbReference>
<evidence type="ECO:0000256" key="1">
    <source>
        <dbReference type="ARBA" id="ARBA00006484"/>
    </source>
</evidence>
<dbReference type="InterPro" id="IPR057326">
    <property type="entry name" value="KR_dom"/>
</dbReference>
<dbReference type="Pfam" id="PF00106">
    <property type="entry name" value="adh_short"/>
    <property type="match status" value="1"/>
</dbReference>
<dbReference type="RefSeq" id="WP_048854424.1">
    <property type="nucleotide sequence ID" value="NZ_BAMZ01000022.1"/>
</dbReference>
<dbReference type="InterPro" id="IPR036291">
    <property type="entry name" value="NAD(P)-bd_dom_sf"/>
</dbReference>
<evidence type="ECO:0000313" key="6">
    <source>
        <dbReference type="Proteomes" id="UP000216033"/>
    </source>
</evidence>
<evidence type="ECO:0000256" key="2">
    <source>
        <dbReference type="ARBA" id="ARBA00023002"/>
    </source>
</evidence>
<dbReference type="SUPFAM" id="SSF51735">
    <property type="entry name" value="NAD(P)-binding Rossmann-fold domains"/>
    <property type="match status" value="1"/>
</dbReference>
<organism evidence="5 6">
    <name type="scientific">Acetobacter syzygii</name>
    <dbReference type="NCBI Taxonomy" id="146476"/>
    <lineage>
        <taxon>Bacteria</taxon>
        <taxon>Pseudomonadati</taxon>
        <taxon>Pseudomonadota</taxon>
        <taxon>Alphaproteobacteria</taxon>
        <taxon>Acetobacterales</taxon>
        <taxon>Acetobacteraceae</taxon>
        <taxon>Acetobacter</taxon>
    </lineage>
</organism>
<accession>A0A270BES9</accession>
<dbReference type="OrthoDB" id="658698at2"/>
<proteinExistence type="inferred from homology"/>
<comment type="similarity">
    <text evidence="1 3">Belongs to the short-chain dehydrogenases/reductases (SDR) family.</text>
</comment>
<sequence length="256" mass="27279">MTTNTTAPVALVTGATAGFGTAITHKLVKDGYRVIATGRRMERLQALANELGEAVLPLQLDVSDKSAVRALPASLPAGWQEVDVLVNNAGLALGLEKAWETNVDDWETMIATNISGIVETTRALLPGMVSRNRGHLIFLGSTAGRYPYPGSNVYGASKAFVDRFTQNLRSDLLGKSIRVTNVAPGLCGGSEFSLVRLKDENKADAVYENTSPLTPEDIANTVSWIVGCPAHMNVNYIEMMPTCQAAAGLAVDRTMG</sequence>
<comment type="caution">
    <text evidence="5">The sequence shown here is derived from an EMBL/GenBank/DDBJ whole genome shotgun (WGS) entry which is preliminary data.</text>
</comment>
<evidence type="ECO:0000259" key="4">
    <source>
        <dbReference type="SMART" id="SM00822"/>
    </source>
</evidence>
<keyword evidence="2" id="KW-0560">Oxidoreductase</keyword>
<dbReference type="PRINTS" id="PR00080">
    <property type="entry name" value="SDRFAMILY"/>
</dbReference>
<name>A0A270BES9_9PROT</name>
<evidence type="ECO:0000256" key="3">
    <source>
        <dbReference type="RuleBase" id="RU000363"/>
    </source>
</evidence>
<reference evidence="5 6" key="1">
    <citation type="submission" date="2017-04" db="EMBL/GenBank/DDBJ databases">
        <title>Kefir bacterial isolates.</title>
        <authorList>
            <person name="Kim Y."/>
            <person name="Blasche S."/>
            <person name="Patil K.R."/>
        </authorList>
    </citation>
    <scope>NUCLEOTIDE SEQUENCE [LARGE SCALE GENOMIC DNA]</scope>
    <source>
        <strain evidence="5 6">KR-2</strain>
    </source>
</reference>
<dbReference type="GO" id="GO:0016616">
    <property type="term" value="F:oxidoreductase activity, acting on the CH-OH group of donors, NAD or NADP as acceptor"/>
    <property type="evidence" value="ECO:0007669"/>
    <property type="project" value="UniProtKB-ARBA"/>
</dbReference>